<accession>A0A1Z5RNJ9</accession>
<dbReference type="AlphaFoldDB" id="A0A1Z5RNJ9"/>
<organism evidence="1 2">
    <name type="scientific">Sorghum bicolor</name>
    <name type="common">Sorghum</name>
    <name type="synonym">Sorghum vulgare</name>
    <dbReference type="NCBI Taxonomy" id="4558"/>
    <lineage>
        <taxon>Eukaryota</taxon>
        <taxon>Viridiplantae</taxon>
        <taxon>Streptophyta</taxon>
        <taxon>Embryophyta</taxon>
        <taxon>Tracheophyta</taxon>
        <taxon>Spermatophyta</taxon>
        <taxon>Magnoliopsida</taxon>
        <taxon>Liliopsida</taxon>
        <taxon>Poales</taxon>
        <taxon>Poaceae</taxon>
        <taxon>PACMAD clade</taxon>
        <taxon>Panicoideae</taxon>
        <taxon>Andropogonodae</taxon>
        <taxon>Andropogoneae</taxon>
        <taxon>Sorghinae</taxon>
        <taxon>Sorghum</taxon>
    </lineage>
</organism>
<keyword evidence="2" id="KW-1185">Reference proteome</keyword>
<evidence type="ECO:0000313" key="1">
    <source>
        <dbReference type="EMBL" id="OQU85161.1"/>
    </source>
</evidence>
<proteinExistence type="predicted"/>
<dbReference type="Proteomes" id="UP000000768">
    <property type="component" value="Chromosome 4"/>
</dbReference>
<gene>
    <name evidence="1" type="ORF">SORBI_3004G183701</name>
</gene>
<dbReference type="Gramene" id="OQU85162">
    <property type="protein sequence ID" value="OQU85162"/>
    <property type="gene ID" value="SORBI_3004G183701"/>
</dbReference>
<dbReference type="Gramene" id="OQU85161">
    <property type="protein sequence ID" value="OQU85161"/>
    <property type="gene ID" value="SORBI_3004G183701"/>
</dbReference>
<reference evidence="1" key="2">
    <citation type="submission" date="2017-02" db="EMBL/GenBank/DDBJ databases">
        <title>WGS assembly of Sorghum bicolor.</title>
        <authorList>
            <person name="Paterson A."/>
            <person name="Mullet J."/>
            <person name="Bowers J."/>
            <person name="Bruggmann R."/>
            <person name="Dubchak I."/>
            <person name="Grimwood J."/>
            <person name="Gundlach H."/>
            <person name="Haberer G."/>
            <person name="Hellsten U."/>
            <person name="Mitros T."/>
            <person name="Poliakov A."/>
            <person name="Schmutz J."/>
            <person name="Spannagl M."/>
            <person name="Tang H."/>
            <person name="Wang X."/>
            <person name="Wicker T."/>
            <person name="Bharti A."/>
            <person name="Chapman J."/>
            <person name="Feltus F."/>
            <person name="Gowik U."/>
            <person name="Grigoriev I."/>
            <person name="Lyons E."/>
            <person name="Maher C."/>
            <person name="Martis M."/>
            <person name="Narechania A."/>
            <person name="Otillar R."/>
            <person name="Penning B."/>
            <person name="Salamov A."/>
            <person name="Wang Y."/>
            <person name="Zhang L."/>
            <person name="Carpita N."/>
            <person name="Freeling M."/>
            <person name="Gingle A."/>
            <person name="Hash C."/>
            <person name="Keller B."/>
            <person name="Klein P."/>
            <person name="Kresovich S."/>
            <person name="Mccann M."/>
            <person name="Ming R."/>
            <person name="Peterson D."/>
            <person name="Rahman M."/>
            <person name="Ware D."/>
            <person name="Westhoff P."/>
            <person name="Mayer K."/>
            <person name="Messing J."/>
            <person name="Sims D."/>
            <person name="Jenkins J."/>
            <person name="Shu S."/>
            <person name="Rokhsar D."/>
        </authorList>
    </citation>
    <scope>NUCLEOTIDE SEQUENCE</scope>
</reference>
<sequence length="74" mass="8571">MIPMLKGWALFCLTNKHLEAYNTTSWSQKLEDRQICRSWWELATTGRNNMYWKETAGVDGHGRLFCALSCTVVT</sequence>
<name>A0A1Z5RNJ9_SORBI</name>
<reference evidence="2" key="3">
    <citation type="journal article" date="2018" name="Plant J.">
        <title>The Sorghum bicolor reference genome: improved assembly, gene annotations, a transcriptome atlas, and signatures of genome organization.</title>
        <authorList>
            <person name="McCormick R.F."/>
            <person name="Truong S.K."/>
            <person name="Sreedasyam A."/>
            <person name="Jenkins J."/>
            <person name="Shu S."/>
            <person name="Sims D."/>
            <person name="Kennedy M."/>
            <person name="Amirebrahimi M."/>
            <person name="Weers B.D."/>
            <person name="McKinley B."/>
            <person name="Mattison A."/>
            <person name="Morishige D.T."/>
            <person name="Grimwood J."/>
            <person name="Schmutz J."/>
            <person name="Mullet J.E."/>
        </authorList>
    </citation>
    <scope>NUCLEOTIDE SEQUENCE [LARGE SCALE GENOMIC DNA]</scope>
    <source>
        <strain evidence="2">cv. BTx623</strain>
    </source>
</reference>
<dbReference type="EMBL" id="CM000763">
    <property type="protein sequence ID" value="OQU85161.1"/>
    <property type="molecule type" value="Genomic_DNA"/>
</dbReference>
<dbReference type="EMBL" id="CM000763">
    <property type="protein sequence ID" value="OQU85162.1"/>
    <property type="molecule type" value="Genomic_DNA"/>
</dbReference>
<evidence type="ECO:0000313" key="2">
    <source>
        <dbReference type="Proteomes" id="UP000000768"/>
    </source>
</evidence>
<dbReference type="InParanoid" id="A0A1Z5RNJ9"/>
<reference evidence="1 2" key="1">
    <citation type="journal article" date="2009" name="Nature">
        <title>The Sorghum bicolor genome and the diversification of grasses.</title>
        <authorList>
            <person name="Paterson A.H."/>
            <person name="Bowers J.E."/>
            <person name="Bruggmann R."/>
            <person name="Dubchak I."/>
            <person name="Grimwood J."/>
            <person name="Gundlach H."/>
            <person name="Haberer G."/>
            <person name="Hellsten U."/>
            <person name="Mitros T."/>
            <person name="Poliakov A."/>
            <person name="Schmutz J."/>
            <person name="Spannagl M."/>
            <person name="Tang H."/>
            <person name="Wang X."/>
            <person name="Wicker T."/>
            <person name="Bharti A.K."/>
            <person name="Chapman J."/>
            <person name="Feltus F.A."/>
            <person name="Gowik U."/>
            <person name="Grigoriev I.V."/>
            <person name="Lyons E."/>
            <person name="Maher C.A."/>
            <person name="Martis M."/>
            <person name="Narechania A."/>
            <person name="Otillar R.P."/>
            <person name="Penning B.W."/>
            <person name="Salamov A.A."/>
            <person name="Wang Y."/>
            <person name="Zhang L."/>
            <person name="Carpita N.C."/>
            <person name="Freeling M."/>
            <person name="Gingle A.R."/>
            <person name="Hash C.T."/>
            <person name="Keller B."/>
            <person name="Klein P."/>
            <person name="Kresovich S."/>
            <person name="McCann M.C."/>
            <person name="Ming R."/>
            <person name="Peterson D.G."/>
            <person name="Mehboob-ur-Rahman"/>
            <person name="Ware D."/>
            <person name="Westhoff P."/>
            <person name="Mayer K.F."/>
            <person name="Messing J."/>
            <person name="Rokhsar D.S."/>
        </authorList>
    </citation>
    <scope>NUCLEOTIDE SEQUENCE [LARGE SCALE GENOMIC DNA]</scope>
    <source>
        <strain evidence="2">cv. BTx623</strain>
    </source>
</reference>
<protein>
    <submittedName>
        <fullName evidence="1">Uncharacterized protein</fullName>
    </submittedName>
</protein>